<dbReference type="SMART" id="SM00354">
    <property type="entry name" value="HTH_LACI"/>
    <property type="match status" value="1"/>
</dbReference>
<proteinExistence type="predicted"/>
<dbReference type="CDD" id="cd01392">
    <property type="entry name" value="HTH_LacI"/>
    <property type="match status" value="1"/>
</dbReference>
<evidence type="ECO:0000313" key="6">
    <source>
        <dbReference type="EMBL" id="MBF9235254.1"/>
    </source>
</evidence>
<evidence type="ECO:0000256" key="4">
    <source>
        <dbReference type="ARBA" id="ARBA00023163"/>
    </source>
</evidence>
<dbReference type="InterPro" id="IPR000843">
    <property type="entry name" value="HTH_LacI"/>
</dbReference>
<reference evidence="6" key="1">
    <citation type="submission" date="2020-11" db="EMBL/GenBank/DDBJ databases">
        <authorList>
            <person name="Kim M.K."/>
        </authorList>
    </citation>
    <scope>NUCLEOTIDE SEQUENCE</scope>
    <source>
        <strain evidence="6">BT350</strain>
    </source>
</reference>
<evidence type="ECO:0000256" key="3">
    <source>
        <dbReference type="ARBA" id="ARBA00023125"/>
    </source>
</evidence>
<accession>A0A931BT61</accession>
<dbReference type="AlphaFoldDB" id="A0A931BT61"/>
<gene>
    <name evidence="6" type="ORF">I2H38_17920</name>
</gene>
<dbReference type="InterPro" id="IPR028082">
    <property type="entry name" value="Peripla_BP_I"/>
</dbReference>
<dbReference type="Gene3D" id="3.40.50.2300">
    <property type="match status" value="2"/>
</dbReference>
<feature type="domain" description="HTH lacI-type" evidence="5">
    <location>
        <begin position="11"/>
        <end position="65"/>
    </location>
</feature>
<dbReference type="PROSITE" id="PS50932">
    <property type="entry name" value="HTH_LACI_2"/>
    <property type="match status" value="1"/>
</dbReference>
<name>A0A931BT61_9HYPH</name>
<keyword evidence="7" id="KW-1185">Reference proteome</keyword>
<dbReference type="GO" id="GO:0000976">
    <property type="term" value="F:transcription cis-regulatory region binding"/>
    <property type="evidence" value="ECO:0007669"/>
    <property type="project" value="TreeGrafter"/>
</dbReference>
<evidence type="ECO:0000259" key="5">
    <source>
        <dbReference type="PROSITE" id="PS50932"/>
    </source>
</evidence>
<keyword evidence="4" id="KW-0804">Transcription</keyword>
<keyword evidence="3 6" id="KW-0238">DNA-binding</keyword>
<dbReference type="GO" id="GO:0003700">
    <property type="term" value="F:DNA-binding transcription factor activity"/>
    <property type="evidence" value="ECO:0007669"/>
    <property type="project" value="TreeGrafter"/>
</dbReference>
<dbReference type="Proteomes" id="UP000599312">
    <property type="component" value="Unassembled WGS sequence"/>
</dbReference>
<dbReference type="Pfam" id="PF00356">
    <property type="entry name" value="LacI"/>
    <property type="match status" value="1"/>
</dbReference>
<dbReference type="SUPFAM" id="SSF53822">
    <property type="entry name" value="Periplasmic binding protein-like I"/>
    <property type="match status" value="1"/>
</dbReference>
<comment type="caution">
    <text evidence="6">The sequence shown here is derived from an EMBL/GenBank/DDBJ whole genome shotgun (WGS) entry which is preliminary data.</text>
</comment>
<dbReference type="PANTHER" id="PTHR30146:SF95">
    <property type="entry name" value="RIBOSE OPERON REPRESSOR"/>
    <property type="match status" value="1"/>
</dbReference>
<dbReference type="Gene3D" id="1.10.260.40">
    <property type="entry name" value="lambda repressor-like DNA-binding domains"/>
    <property type="match status" value="1"/>
</dbReference>
<dbReference type="PANTHER" id="PTHR30146">
    <property type="entry name" value="LACI-RELATED TRANSCRIPTIONAL REPRESSOR"/>
    <property type="match status" value="1"/>
</dbReference>
<organism evidence="6 7">
    <name type="scientific">Microvirga alba</name>
    <dbReference type="NCBI Taxonomy" id="2791025"/>
    <lineage>
        <taxon>Bacteria</taxon>
        <taxon>Pseudomonadati</taxon>
        <taxon>Pseudomonadota</taxon>
        <taxon>Alphaproteobacteria</taxon>
        <taxon>Hyphomicrobiales</taxon>
        <taxon>Methylobacteriaceae</taxon>
        <taxon>Microvirga</taxon>
    </lineage>
</organism>
<dbReference type="SUPFAM" id="SSF47413">
    <property type="entry name" value="lambda repressor-like DNA-binding domains"/>
    <property type="match status" value="1"/>
</dbReference>
<dbReference type="EMBL" id="JADQDO010000011">
    <property type="protein sequence ID" value="MBF9235254.1"/>
    <property type="molecule type" value="Genomic_DNA"/>
</dbReference>
<evidence type="ECO:0000256" key="2">
    <source>
        <dbReference type="ARBA" id="ARBA00023015"/>
    </source>
</evidence>
<dbReference type="CDD" id="cd06278">
    <property type="entry name" value="PBP1_LacI-like"/>
    <property type="match status" value="1"/>
</dbReference>
<dbReference type="InterPro" id="IPR010982">
    <property type="entry name" value="Lambda_DNA-bd_dom_sf"/>
</dbReference>
<dbReference type="RefSeq" id="WP_196273248.1">
    <property type="nucleotide sequence ID" value="NZ_JADQDO010000011.1"/>
</dbReference>
<dbReference type="Pfam" id="PF13377">
    <property type="entry name" value="Peripla_BP_3"/>
    <property type="match status" value="1"/>
</dbReference>
<sequence>MTQDKGPRGFVKAEDVARLAGVSRSAVSRTFTPGASVSPAVRQRVQDAAKALGYRVNRLASSLISEKSHLVGVVGANLGTPFISRQLDQLSRGLLSRGMQCLLLNAADADQGIAPLIELILEFRVRAIVIMSGSPPSSIIDECRANGVRVILMHRESDDTATDVIMSDDVGGAKLAADRLLQARCKRPAVVSNGRGTQSQMRRRDAFVARMREFGLDTEIWASGTTSYETGAQAARDLLSDDRLDGVFCVTDLLALGFLDTAREMGRSVPGQLSLVGFDDIPQSSWLPYHLTTIRQSTSGIVASVLAAIERDARPGEAPIHHILPVELVERSTC</sequence>
<keyword evidence="2" id="KW-0805">Transcription regulation</keyword>
<protein>
    <submittedName>
        <fullName evidence="6">LacI family DNA-binding transcriptional regulator</fullName>
    </submittedName>
</protein>
<evidence type="ECO:0000256" key="1">
    <source>
        <dbReference type="ARBA" id="ARBA00022491"/>
    </source>
</evidence>
<keyword evidence="1" id="KW-0678">Repressor</keyword>
<evidence type="ECO:0000313" key="7">
    <source>
        <dbReference type="Proteomes" id="UP000599312"/>
    </source>
</evidence>
<dbReference type="InterPro" id="IPR046335">
    <property type="entry name" value="LacI/GalR-like_sensor"/>
</dbReference>